<dbReference type="GO" id="GO:0006096">
    <property type="term" value="P:glycolytic process"/>
    <property type="evidence" value="ECO:0007669"/>
    <property type="project" value="UniProtKB-UniRule"/>
</dbReference>
<evidence type="ECO:0000256" key="8">
    <source>
        <dbReference type="RuleBase" id="RU363013"/>
    </source>
</evidence>
<accession>B7XTE3</accession>
<comment type="subunit">
    <text evidence="7 8">Homodimer.</text>
</comment>
<evidence type="ECO:0000313" key="9">
    <source>
        <dbReference type="EMBL" id="EED28847.1"/>
    </source>
</evidence>
<keyword evidence="5 7" id="KW-0324">Glycolysis</keyword>
<dbReference type="InterPro" id="IPR000652">
    <property type="entry name" value="Triosephosphate_isomerase"/>
</dbReference>
<dbReference type="EC" id="5.3.1.1" evidence="7 8"/>
<comment type="function">
    <text evidence="7">Involved in the gluconeogenesis. Catalyzes stereospecifically the conversion of dihydroxyacetone phosphate (DHAP) to D-glyceraldehyde-3-phosphate (G3P).</text>
</comment>
<proteinExistence type="inferred from homology"/>
<dbReference type="GO" id="GO:0004807">
    <property type="term" value="F:triose-phosphate isomerase activity"/>
    <property type="evidence" value="ECO:0007669"/>
    <property type="project" value="UniProtKB-UniRule"/>
</dbReference>
<dbReference type="NCBIfam" id="TIGR00419">
    <property type="entry name" value="tim"/>
    <property type="match status" value="1"/>
</dbReference>
<dbReference type="Proteomes" id="UP000006103">
    <property type="component" value="Unassembled WGS sequence"/>
</dbReference>
<dbReference type="EMBL" id="ABJV02000003">
    <property type="protein sequence ID" value="EED28847.1"/>
    <property type="molecule type" value="Genomic_DNA"/>
</dbReference>
<dbReference type="PROSITE" id="PS51440">
    <property type="entry name" value="TIM_2"/>
    <property type="match status" value="1"/>
</dbReference>
<dbReference type="InterPro" id="IPR035990">
    <property type="entry name" value="TIM_sf"/>
</dbReference>
<dbReference type="STRING" id="29519.BLA33_04005"/>
<dbReference type="GO" id="GO:0005829">
    <property type="term" value="C:cytosol"/>
    <property type="evidence" value="ECO:0007669"/>
    <property type="project" value="TreeGrafter"/>
</dbReference>
<dbReference type="InterPro" id="IPR022896">
    <property type="entry name" value="TrioseP_Isoase_bac/euk"/>
</dbReference>
<keyword evidence="3 7" id="KW-0312">Gluconeogenesis</keyword>
<keyword evidence="6 7" id="KW-0413">Isomerase</keyword>
<feature type="binding site" evidence="7">
    <location>
        <begin position="24"/>
        <end position="26"/>
    </location>
    <ligand>
        <name>substrate</name>
    </ligand>
</feature>
<dbReference type="GO" id="GO:0019563">
    <property type="term" value="P:glycerol catabolic process"/>
    <property type="evidence" value="ECO:0007669"/>
    <property type="project" value="TreeGrafter"/>
</dbReference>
<dbReference type="GO" id="GO:0006094">
    <property type="term" value="P:gluconeogenesis"/>
    <property type="evidence" value="ECO:0007669"/>
    <property type="project" value="UniProtKB-UniRule"/>
</dbReference>
<evidence type="ECO:0000256" key="3">
    <source>
        <dbReference type="ARBA" id="ARBA00022432"/>
    </source>
</evidence>
<dbReference type="UniPathway" id="UPA00138"/>
<evidence type="ECO:0000256" key="5">
    <source>
        <dbReference type="ARBA" id="ARBA00023152"/>
    </source>
</evidence>
<dbReference type="GO" id="GO:0046166">
    <property type="term" value="P:glyceraldehyde-3-phosphate biosynthetic process"/>
    <property type="evidence" value="ECO:0007669"/>
    <property type="project" value="TreeGrafter"/>
</dbReference>
<dbReference type="CDD" id="cd00311">
    <property type="entry name" value="TIM"/>
    <property type="match status" value="1"/>
</dbReference>
<feature type="binding site" evidence="7">
    <location>
        <position position="230"/>
    </location>
    <ligand>
        <name>substrate</name>
    </ligand>
</feature>
<comment type="pathway">
    <text evidence="1 7 8">Carbohydrate degradation; glycolysis; D-glyceraldehyde 3-phosphate from glycerone phosphate: step 1/1.</text>
</comment>
<sequence>MKERFYQVLRFWRNKVRKTFLAGNWKMHYTSTEASIVAKKIATEVKALKDDFVIMITPPFTALSKVSECIKGSNILLGAQNMSYMESGARTSEISPSMLLEFGVEYVILGHSECRLYLGETDEIINKKILTGLKHPFKYLILCVGETLNERDSGKTLDVVLNQVKKGLDGVFESDIKRIILAYEPVWAIGTGKTATKEEAEEVHKAIRLEIMKLYSKSVSDNVIIQYGGSVNSSNVKELMNEPNIDGALIGGASLKAESFLSIINNVL</sequence>
<comment type="pathway">
    <text evidence="7 8">Carbohydrate biosynthesis; gluconeogenesis.</text>
</comment>
<keyword evidence="10" id="KW-1185">Reference proteome</keyword>
<feature type="binding site" evidence="7">
    <location>
        <position position="190"/>
    </location>
    <ligand>
        <name>substrate</name>
    </ligand>
</feature>
<dbReference type="Gene3D" id="3.20.20.70">
    <property type="entry name" value="Aldolase class I"/>
    <property type="match status" value="1"/>
</dbReference>
<dbReference type="AlphaFoldDB" id="B7XTE3"/>
<protein>
    <recommendedName>
        <fullName evidence="7 8">Triosephosphate isomerase</fullName>
        <shortName evidence="7">TIM</shortName>
        <shortName evidence="7">TPI</shortName>
        <ecNumber evidence="7 8">5.3.1.1</ecNumber>
    </recommendedName>
    <alternativeName>
        <fullName evidence="7">Triose-phosphate isomerase</fullName>
    </alternativeName>
</protein>
<comment type="caution">
    <text evidence="9">The sequence shown here is derived from an EMBL/GenBank/DDBJ whole genome shotgun (WGS) entry which is preliminary data.</text>
</comment>
<dbReference type="PANTHER" id="PTHR21139">
    <property type="entry name" value="TRIOSEPHOSPHATE ISOMERASE"/>
    <property type="match status" value="1"/>
</dbReference>
<evidence type="ECO:0000256" key="1">
    <source>
        <dbReference type="ARBA" id="ARBA00004680"/>
    </source>
</evidence>
<dbReference type="InterPro" id="IPR020861">
    <property type="entry name" value="Triosephosphate_isomerase_AS"/>
</dbReference>
<evidence type="ECO:0000313" key="10">
    <source>
        <dbReference type="Proteomes" id="UP000006103"/>
    </source>
</evidence>
<dbReference type="SUPFAM" id="SSF51351">
    <property type="entry name" value="Triosephosphate isomerase (TIM)"/>
    <property type="match status" value="1"/>
</dbReference>
<comment type="subcellular location">
    <subcellularLocation>
        <location evidence="7 8">Cytoplasm</location>
    </subcellularLocation>
</comment>
<dbReference type="UniPathway" id="UPA00109">
    <property type="reaction ID" value="UER00189"/>
</dbReference>
<name>B7XTE3_BORGR</name>
<dbReference type="PROSITE" id="PS00171">
    <property type="entry name" value="TIM_1"/>
    <property type="match status" value="1"/>
</dbReference>
<comment type="similarity">
    <text evidence="2 7 8">Belongs to the triosephosphate isomerase family.</text>
</comment>
<evidence type="ECO:0000256" key="2">
    <source>
        <dbReference type="ARBA" id="ARBA00007422"/>
    </source>
</evidence>
<dbReference type="FunFam" id="3.20.20.70:FF:000016">
    <property type="entry name" value="Triosephosphate isomerase"/>
    <property type="match status" value="1"/>
</dbReference>
<evidence type="ECO:0000256" key="6">
    <source>
        <dbReference type="ARBA" id="ARBA00023235"/>
    </source>
</evidence>
<gene>
    <name evidence="7 9" type="primary">tpiA</name>
    <name evidence="9" type="ORF">BGAPBR_0056</name>
</gene>
<organism evidence="9 10">
    <name type="scientific">Borreliella garinii PBr</name>
    <dbReference type="NCBI Taxonomy" id="498743"/>
    <lineage>
        <taxon>Bacteria</taxon>
        <taxon>Pseudomonadati</taxon>
        <taxon>Spirochaetota</taxon>
        <taxon>Spirochaetia</taxon>
        <taxon>Spirochaetales</taxon>
        <taxon>Borreliaceae</taxon>
        <taxon>Borreliella</taxon>
    </lineage>
</organism>
<feature type="active site" description="Electrophile" evidence="7">
    <location>
        <position position="111"/>
    </location>
</feature>
<keyword evidence="4 7" id="KW-0963">Cytoplasm</keyword>
<evidence type="ECO:0000256" key="4">
    <source>
        <dbReference type="ARBA" id="ARBA00022490"/>
    </source>
</evidence>
<evidence type="ECO:0000256" key="7">
    <source>
        <dbReference type="HAMAP-Rule" id="MF_00147"/>
    </source>
</evidence>
<dbReference type="Pfam" id="PF00121">
    <property type="entry name" value="TIM"/>
    <property type="match status" value="1"/>
</dbReference>
<dbReference type="HAMAP" id="MF_00147_B">
    <property type="entry name" value="TIM_B"/>
    <property type="match status" value="1"/>
</dbReference>
<dbReference type="InterPro" id="IPR013785">
    <property type="entry name" value="Aldolase_TIM"/>
</dbReference>
<dbReference type="PANTHER" id="PTHR21139:SF42">
    <property type="entry name" value="TRIOSEPHOSPHATE ISOMERASE"/>
    <property type="match status" value="1"/>
</dbReference>
<comment type="catalytic activity">
    <reaction evidence="7 8">
        <text>D-glyceraldehyde 3-phosphate = dihydroxyacetone phosphate</text>
        <dbReference type="Rhea" id="RHEA:18585"/>
        <dbReference type="ChEBI" id="CHEBI:57642"/>
        <dbReference type="ChEBI" id="CHEBI:59776"/>
        <dbReference type="EC" id="5.3.1.1"/>
    </reaction>
</comment>
<feature type="active site" description="Proton acceptor" evidence="7">
    <location>
        <position position="184"/>
    </location>
</feature>
<reference evidence="9 10" key="1">
    <citation type="journal article" date="2011" name="J. Bacteriol.">
        <title>Whole-genome sequences of two Borrelia afzelii and two Borrelia garinii Lyme disease agent isolates.</title>
        <authorList>
            <person name="Casjens S.R."/>
            <person name="Mongodin E.F."/>
            <person name="Qiu W.-G."/>
            <person name="Dunn J.J."/>
            <person name="Luft B.J."/>
            <person name="Fraser-Liggett C.M."/>
            <person name="Schutzer S.E."/>
        </authorList>
    </citation>
    <scope>NUCLEOTIDE SEQUENCE [LARGE SCALE GENOMIC DNA]</scope>
    <source>
        <strain evidence="9 10">PBr</strain>
    </source>
</reference>
<feature type="binding site" evidence="7">
    <location>
        <begin position="251"/>
        <end position="252"/>
    </location>
    <ligand>
        <name>substrate</name>
    </ligand>
</feature>